<dbReference type="EMBL" id="JAGRQC010000003">
    <property type="protein sequence ID" value="MBR0553312.1"/>
    <property type="molecule type" value="Genomic_DNA"/>
</dbReference>
<proteinExistence type="predicted"/>
<evidence type="ECO:0000313" key="2">
    <source>
        <dbReference type="Proteomes" id="UP000676996"/>
    </source>
</evidence>
<keyword evidence="2" id="KW-1185">Reference proteome</keyword>
<sequence length="346" mass="36200">MTRGGRPLRFILLVVGGWTALRVAMLWPQTGSLPAAVRGALPVTIAQTRGLPVLRRHRPVSANAAAHDSAARAVQPESPIATATPKRSVFNLPEARPAHDAVRAQFALIGLVRFNGTVEAQARPRPVLDPLPARPAPHPSRWRGTAWLFTHGNGTQLNDSARLGGSQAGARLSYPLAPDNRIAAAGRASTPLQGDGAEASVGVEWRPWNAPVALVAERRFGLDNQRGGPATAIVGGSGPAPLAGGFDLETYGEAGAVFRERPDYYAAGAARLSRKTARIGDTAISLGLGAWASMQREASRVDIGPSVSIPLHVADGNARLSLDWRQRVAGDASPGSGPALTLGADF</sequence>
<name>A0A8T4IH02_9SPHN</name>
<dbReference type="RefSeq" id="WP_284054542.1">
    <property type="nucleotide sequence ID" value="NZ_JAGRQC010000003.1"/>
</dbReference>
<protein>
    <submittedName>
        <fullName evidence="1">Uncharacterized protein</fullName>
    </submittedName>
</protein>
<reference evidence="1" key="1">
    <citation type="submission" date="2021-04" db="EMBL/GenBank/DDBJ databases">
        <title>Ouciella asimina sp. nov., isolated from the surface seawater in the hydrothermal field of Okinawa Trough.</title>
        <authorList>
            <person name="Shuang W."/>
        </authorList>
    </citation>
    <scope>NUCLEOTIDE SEQUENCE</scope>
    <source>
        <strain evidence="1">LXI357</strain>
    </source>
</reference>
<dbReference type="Proteomes" id="UP000676996">
    <property type="component" value="Unassembled WGS sequence"/>
</dbReference>
<accession>A0A8T4IH02</accession>
<organism evidence="1 2">
    <name type="scientific">Stakelama marina</name>
    <dbReference type="NCBI Taxonomy" id="2826939"/>
    <lineage>
        <taxon>Bacteria</taxon>
        <taxon>Pseudomonadati</taxon>
        <taxon>Pseudomonadota</taxon>
        <taxon>Alphaproteobacteria</taxon>
        <taxon>Sphingomonadales</taxon>
        <taxon>Sphingomonadaceae</taxon>
        <taxon>Stakelama</taxon>
    </lineage>
</organism>
<evidence type="ECO:0000313" key="1">
    <source>
        <dbReference type="EMBL" id="MBR0553312.1"/>
    </source>
</evidence>
<gene>
    <name evidence="1" type="ORF">J7S20_12410</name>
</gene>
<comment type="caution">
    <text evidence="1">The sequence shown here is derived from an EMBL/GenBank/DDBJ whole genome shotgun (WGS) entry which is preliminary data.</text>
</comment>
<dbReference type="AlphaFoldDB" id="A0A8T4IH02"/>